<feature type="region of interest" description="Disordered" evidence="1">
    <location>
        <begin position="113"/>
        <end position="141"/>
    </location>
</feature>
<feature type="region of interest" description="Disordered" evidence="1">
    <location>
        <begin position="153"/>
        <end position="209"/>
    </location>
</feature>
<accession>W9Y3T3</accession>
<sequence length="522" mass="57548">MARFWTTEEITELSSVLDGLEGQGITTSGRAASVAVDHFKSLSPNVKPFTKEQISNKILSLARNIRLKSASDLVQNWNDHQAQVLALAKKQAPDGANRPSNLKLNFKRKRKRSSQVTLDISSEDEDEENWEGGSDSLSEAASDKTLEQYYNEAQGTTRDPIPLEGSTTTPTSPTEDATVVVHTNTHTRTPRPSLRLSDPVEIGESSPPALTCLDPAEESLIKCIRNPSIYRGWEANPSENFVDRAMDKILQKMAAAIQCFYKAIPTTGLTVSRLTADASDLSSLLFNCGVAKGAELDRFLTVLFNDPALSTDLVLQVYAAVAVTEWVFQRFNGEVDRELKVVLQTLSEHAPAFARKLATSEKMKHLEKSVKPRMPRLAESLQVKLLDIFLSLRTARQAAEAASAGPSVQDRVDHLARWELKANQAFEEALDLRLMMEQSVCPYSFRWAVLGDPFDKAWMESAHKGDEAPPQDTSVLVSLRPAIYSRSRSAGSESLLVVPALVMLQGFGAPCELKIDFGSIRC</sequence>
<dbReference type="AlphaFoldDB" id="W9Y3T3"/>
<keyword evidence="3" id="KW-1185">Reference proteome</keyword>
<feature type="compositionally biased region" description="Acidic residues" evidence="1">
    <location>
        <begin position="121"/>
        <end position="130"/>
    </location>
</feature>
<feature type="compositionally biased region" description="Low complexity" evidence="1">
    <location>
        <begin position="166"/>
        <end position="192"/>
    </location>
</feature>
<evidence type="ECO:0000313" key="3">
    <source>
        <dbReference type="Proteomes" id="UP000019478"/>
    </source>
</evidence>
<comment type="caution">
    <text evidence="2">The sequence shown here is derived from an EMBL/GenBank/DDBJ whole genome shotgun (WGS) entry which is preliminary data.</text>
</comment>
<name>W9Y3T3_9EURO</name>
<dbReference type="Proteomes" id="UP000019478">
    <property type="component" value="Unassembled WGS sequence"/>
</dbReference>
<dbReference type="OrthoDB" id="4165735at2759"/>
<organism evidence="2 3">
    <name type="scientific">Capronia epimyces CBS 606.96</name>
    <dbReference type="NCBI Taxonomy" id="1182542"/>
    <lineage>
        <taxon>Eukaryota</taxon>
        <taxon>Fungi</taxon>
        <taxon>Dikarya</taxon>
        <taxon>Ascomycota</taxon>
        <taxon>Pezizomycotina</taxon>
        <taxon>Eurotiomycetes</taxon>
        <taxon>Chaetothyriomycetidae</taxon>
        <taxon>Chaetothyriales</taxon>
        <taxon>Herpotrichiellaceae</taxon>
        <taxon>Capronia</taxon>
    </lineage>
</organism>
<protein>
    <submittedName>
        <fullName evidence="2">Uncharacterized protein</fullName>
    </submittedName>
</protein>
<evidence type="ECO:0000313" key="2">
    <source>
        <dbReference type="EMBL" id="EXJ87462.1"/>
    </source>
</evidence>
<proteinExistence type="predicted"/>
<dbReference type="EMBL" id="AMGY01000003">
    <property type="protein sequence ID" value="EXJ87462.1"/>
    <property type="molecule type" value="Genomic_DNA"/>
</dbReference>
<dbReference type="HOGENOM" id="CLU_578706_0_0_1"/>
<gene>
    <name evidence="2" type="ORF">A1O3_04422</name>
</gene>
<dbReference type="RefSeq" id="XP_007732741.1">
    <property type="nucleotide sequence ID" value="XM_007734551.1"/>
</dbReference>
<reference evidence="2 3" key="1">
    <citation type="submission" date="2013-03" db="EMBL/GenBank/DDBJ databases">
        <title>The Genome Sequence of Capronia epimyces CBS 606.96.</title>
        <authorList>
            <consortium name="The Broad Institute Genomics Platform"/>
            <person name="Cuomo C."/>
            <person name="de Hoog S."/>
            <person name="Gorbushina A."/>
            <person name="Walker B."/>
            <person name="Young S.K."/>
            <person name="Zeng Q."/>
            <person name="Gargeya S."/>
            <person name="Fitzgerald M."/>
            <person name="Haas B."/>
            <person name="Abouelleil A."/>
            <person name="Allen A.W."/>
            <person name="Alvarado L."/>
            <person name="Arachchi H.M."/>
            <person name="Berlin A.M."/>
            <person name="Chapman S.B."/>
            <person name="Gainer-Dewar J."/>
            <person name="Goldberg J."/>
            <person name="Griggs A."/>
            <person name="Gujja S."/>
            <person name="Hansen M."/>
            <person name="Howarth C."/>
            <person name="Imamovic A."/>
            <person name="Ireland A."/>
            <person name="Larimer J."/>
            <person name="McCowan C."/>
            <person name="Murphy C."/>
            <person name="Pearson M."/>
            <person name="Poon T.W."/>
            <person name="Priest M."/>
            <person name="Roberts A."/>
            <person name="Saif S."/>
            <person name="Shea T."/>
            <person name="Sisk P."/>
            <person name="Sykes S."/>
            <person name="Wortman J."/>
            <person name="Nusbaum C."/>
            <person name="Birren B."/>
        </authorList>
    </citation>
    <scope>NUCLEOTIDE SEQUENCE [LARGE SCALE GENOMIC DNA]</scope>
    <source>
        <strain evidence="2 3">CBS 606.96</strain>
    </source>
</reference>
<dbReference type="GeneID" id="19168541"/>
<evidence type="ECO:0000256" key="1">
    <source>
        <dbReference type="SAM" id="MobiDB-lite"/>
    </source>
</evidence>